<dbReference type="Pfam" id="PF07992">
    <property type="entry name" value="Pyr_redox_2"/>
    <property type="match status" value="1"/>
</dbReference>
<dbReference type="RefSeq" id="WP_110319407.1">
    <property type="nucleotide sequence ID" value="NZ_QJJU01000027.1"/>
</dbReference>
<reference evidence="9 10" key="2">
    <citation type="submission" date="2018-06" db="EMBL/GenBank/DDBJ databases">
        <title>Sequencing of bacterial isolates from soil warming experiment in Harvard Forest, Massachusetts, USA.</title>
        <authorList>
            <person name="Deangelis K.PhD."/>
        </authorList>
    </citation>
    <scope>NUCLEOTIDE SEQUENCE [LARGE SCALE GENOMIC DNA]</scope>
    <source>
        <strain evidence="9 10">GAS496</strain>
    </source>
</reference>
<dbReference type="SUPFAM" id="SSF51905">
    <property type="entry name" value="FAD/NAD(P)-binding domain"/>
    <property type="match status" value="2"/>
</dbReference>
<keyword evidence="10" id="KW-1185">Reference proteome</keyword>
<keyword evidence="5" id="KW-0521">NADP</keyword>
<evidence type="ECO:0000256" key="7">
    <source>
        <dbReference type="ARBA" id="ARBA00023033"/>
    </source>
</evidence>
<dbReference type="InterPro" id="IPR050775">
    <property type="entry name" value="FAD-binding_Monooxygenases"/>
</dbReference>
<reference evidence="10" key="1">
    <citation type="submission" date="2018-05" db="EMBL/GenBank/DDBJ databases">
        <authorList>
            <person name="Deangelis K."/>
            <person name="Huntemann M."/>
            <person name="Clum A."/>
            <person name="Pillay M."/>
            <person name="Palaniappan K."/>
            <person name="Varghese N."/>
            <person name="Mikhailova N."/>
            <person name="Stamatis D."/>
            <person name="Reddy T."/>
            <person name="Daum C."/>
            <person name="Shapiro N."/>
            <person name="Ivanova N."/>
            <person name="Kyrpides N."/>
            <person name="Woyke T."/>
        </authorList>
    </citation>
    <scope>NUCLEOTIDE SEQUENCE [LARGE SCALE GENOMIC DNA]</scope>
    <source>
        <strain evidence="10">GAS496</strain>
    </source>
</reference>
<dbReference type="InterPro" id="IPR036188">
    <property type="entry name" value="FAD/NAD-bd_sf"/>
</dbReference>
<proteinExistence type="inferred from homology"/>
<evidence type="ECO:0000313" key="9">
    <source>
        <dbReference type="EMBL" id="PXX01677.1"/>
    </source>
</evidence>
<keyword evidence="6" id="KW-0560">Oxidoreductase</keyword>
<dbReference type="InterPro" id="IPR023753">
    <property type="entry name" value="FAD/NAD-binding_dom"/>
</dbReference>
<comment type="caution">
    <text evidence="9">The sequence shown here is derived from an EMBL/GenBank/DDBJ whole genome shotgun (WGS) entry which is preliminary data.</text>
</comment>
<evidence type="ECO:0000259" key="8">
    <source>
        <dbReference type="Pfam" id="PF07992"/>
    </source>
</evidence>
<dbReference type="PANTHER" id="PTHR43098:SF3">
    <property type="entry name" value="L-ORNITHINE N(5)-MONOOXYGENASE-RELATED"/>
    <property type="match status" value="1"/>
</dbReference>
<evidence type="ECO:0000256" key="5">
    <source>
        <dbReference type="ARBA" id="ARBA00022857"/>
    </source>
</evidence>
<evidence type="ECO:0000256" key="6">
    <source>
        <dbReference type="ARBA" id="ARBA00023002"/>
    </source>
</evidence>
<keyword evidence="7 9" id="KW-0503">Monooxygenase</keyword>
<dbReference type="Proteomes" id="UP000247781">
    <property type="component" value="Unassembled WGS sequence"/>
</dbReference>
<organism evidence="9 10">
    <name type="scientific">Mycolicibacterium moriokaense</name>
    <dbReference type="NCBI Taxonomy" id="39691"/>
    <lineage>
        <taxon>Bacteria</taxon>
        <taxon>Bacillati</taxon>
        <taxon>Actinomycetota</taxon>
        <taxon>Actinomycetes</taxon>
        <taxon>Mycobacteriales</taxon>
        <taxon>Mycobacteriaceae</taxon>
        <taxon>Mycolicibacterium</taxon>
    </lineage>
</organism>
<sequence length="536" mass="58877">MNNEFDVVVVGAGFGGLYAVHHLRELGHRVVALEKGDGVGGTWYWNRYPGARCDVPSLEYSFGFSKELVEKWDWTEFMAGQEEIERYLNFVADHLELRRDIRLGVEVTRCEFDEAAAVWNVDAADGSHYQGTFLVMAAGSLSVPVDPKLPNADSFAGTWLTTSHYPRNRPDLSSSRVGLIGTGSSGVQAFTALVEEAAHVTVFQRTASYVFPSHNRPMDPAMQQRARDLHEQLRPLQRQTPLGLGGFAGFTGPPQGTEPILGSTVEQRLAVLEQKGWMASRVWSDALQDPEANEMAADMYREMIRRTVDDPEIAEALCPRGLPMGCKRVILANGYFDAYNRENVALLDLRSDPLVTVTPNGIRTEKGDHDLDVIVLATGFDGMTGALTAMPIVGRGGEALSDVWEGRGVETLLGLQVAGFPNMFIPSGPGSTSVLSNVVVNLEHHIELVGDLIAEMRRRGARAVEPSVAAQRGWSKRVNELAEGTMYTAANCHSWYLGSNVEGKRRQLLAYVGGFDRYVRECDVMVADGYSGFEFA</sequence>
<evidence type="ECO:0000313" key="10">
    <source>
        <dbReference type="Proteomes" id="UP000247781"/>
    </source>
</evidence>
<keyword evidence="4" id="KW-0274">FAD</keyword>
<feature type="domain" description="FAD/NAD(P)-binding" evidence="8">
    <location>
        <begin position="5"/>
        <end position="227"/>
    </location>
</feature>
<protein>
    <submittedName>
        <fullName evidence="9">Cyclohexanone monooxygenase</fullName>
    </submittedName>
</protein>
<accession>A0A318HBL7</accession>
<evidence type="ECO:0000256" key="1">
    <source>
        <dbReference type="ARBA" id="ARBA00001974"/>
    </source>
</evidence>
<dbReference type="GO" id="GO:0016709">
    <property type="term" value="F:oxidoreductase activity, acting on paired donors, with incorporation or reduction of molecular oxygen, NAD(P)H as one donor, and incorporation of one atom of oxygen"/>
    <property type="evidence" value="ECO:0007669"/>
    <property type="project" value="UniProtKB-ARBA"/>
</dbReference>
<dbReference type="OrthoDB" id="5168853at2"/>
<comment type="similarity">
    <text evidence="2">Belongs to the FAD-binding monooxygenase family.</text>
</comment>
<dbReference type="Gene3D" id="3.50.50.60">
    <property type="entry name" value="FAD/NAD(P)-binding domain"/>
    <property type="match status" value="3"/>
</dbReference>
<dbReference type="PANTHER" id="PTHR43098">
    <property type="entry name" value="L-ORNITHINE N(5)-MONOOXYGENASE-RELATED"/>
    <property type="match status" value="1"/>
</dbReference>
<evidence type="ECO:0000256" key="3">
    <source>
        <dbReference type="ARBA" id="ARBA00022630"/>
    </source>
</evidence>
<gene>
    <name evidence="9" type="ORF">C8E89_12771</name>
</gene>
<dbReference type="EMBL" id="QJJU01000027">
    <property type="protein sequence ID" value="PXX01677.1"/>
    <property type="molecule type" value="Genomic_DNA"/>
</dbReference>
<evidence type="ECO:0000256" key="2">
    <source>
        <dbReference type="ARBA" id="ARBA00010139"/>
    </source>
</evidence>
<keyword evidence="3" id="KW-0285">Flavoprotein</keyword>
<evidence type="ECO:0000256" key="4">
    <source>
        <dbReference type="ARBA" id="ARBA00022827"/>
    </source>
</evidence>
<comment type="cofactor">
    <cofactor evidence="1">
        <name>FAD</name>
        <dbReference type="ChEBI" id="CHEBI:57692"/>
    </cofactor>
</comment>
<dbReference type="AlphaFoldDB" id="A0A318HBL7"/>
<name>A0A318HBL7_9MYCO</name>
<dbReference type="PRINTS" id="PR00411">
    <property type="entry name" value="PNDRDTASEI"/>
</dbReference>